<dbReference type="GO" id="GO:0003723">
    <property type="term" value="F:RNA binding"/>
    <property type="evidence" value="ECO:0007669"/>
    <property type="project" value="UniProtKB-UniRule"/>
</dbReference>
<dbReference type="AlphaFoldDB" id="A0A8J5XNR8"/>
<sequence length="526" mass="52885">METSTGGVPTGPPPGPLSPPAPPPPLRPDPPAALLPPFSAPLPLPPPPGLETSAGAPPPFAPPPPWPPAALAPALAWPHAPALALPPPPPLPPFSTPPFGPPYAAPPGQSVLDRVLAADNARKRAADERNAAYVASALARGGAGAYDASAVQACAAELEPTPPELGAEMLRRASKQRRVPAGAYAAARRAPPTGAPPSGIVPTSVYAAGIPPEATQDEVERFFSKVGPISRAKLYVGSNGAPKGDALVTYRTAGGAEAALRLLHGRHVRPGPGAVPVSLSLASFERKDERAPGSDLAGEAAADAPQPPPPPQPQRMPTPPPPPPPRPTATEMASLAARTIVVRHVFTATDVAAAPSADALAESIKDELWIECCKCGEVEQILAHVRGAPLGSATVRFEGALAAAEAVDLLDGRFYCERRLDASFWDGDAQYACGLDVDVSRQLQFGFGDAAAQAAAAAAATPSAGARAAQGRPGDDASGGAVGANGGGSGRAADGGGAAALDVASAADEQARAAELSKFMAEVGGL</sequence>
<keyword evidence="1" id="KW-0694">RNA-binding</keyword>
<dbReference type="InterPro" id="IPR034393">
    <property type="entry name" value="TatSF1-like"/>
</dbReference>
<protein>
    <recommendedName>
        <fullName evidence="3">RRM domain-containing protein</fullName>
    </recommendedName>
</protein>
<gene>
    <name evidence="4" type="ORF">KFE25_013681</name>
</gene>
<dbReference type="GO" id="GO:0005686">
    <property type="term" value="C:U2 snRNP"/>
    <property type="evidence" value="ECO:0007669"/>
    <property type="project" value="TreeGrafter"/>
</dbReference>
<dbReference type="PANTHER" id="PTHR15608:SF0">
    <property type="entry name" value="HIV TAT-SPECIFIC FACTOR 1"/>
    <property type="match status" value="1"/>
</dbReference>
<feature type="compositionally biased region" description="Pro residues" evidence="2">
    <location>
        <begin position="305"/>
        <end position="327"/>
    </location>
</feature>
<organism evidence="4 5">
    <name type="scientific">Diacronema lutheri</name>
    <name type="common">Unicellular marine alga</name>
    <name type="synonym">Monochrysis lutheri</name>
    <dbReference type="NCBI Taxonomy" id="2081491"/>
    <lineage>
        <taxon>Eukaryota</taxon>
        <taxon>Haptista</taxon>
        <taxon>Haptophyta</taxon>
        <taxon>Pavlovophyceae</taxon>
        <taxon>Pavlovales</taxon>
        <taxon>Pavlovaceae</taxon>
        <taxon>Diacronema</taxon>
    </lineage>
</organism>
<feature type="compositionally biased region" description="Pro residues" evidence="2">
    <location>
        <begin position="56"/>
        <end position="70"/>
    </location>
</feature>
<feature type="compositionally biased region" description="Pro residues" evidence="2">
    <location>
        <begin position="10"/>
        <end position="49"/>
    </location>
</feature>
<dbReference type="InterPro" id="IPR000504">
    <property type="entry name" value="RRM_dom"/>
</dbReference>
<dbReference type="Gene3D" id="3.30.70.330">
    <property type="match status" value="2"/>
</dbReference>
<evidence type="ECO:0000256" key="1">
    <source>
        <dbReference type="PROSITE-ProRule" id="PRU00176"/>
    </source>
</evidence>
<reference evidence="4" key="1">
    <citation type="submission" date="2021-05" db="EMBL/GenBank/DDBJ databases">
        <title>The genome of the haptophyte Pavlova lutheri (Diacronema luteri, Pavlovales) - a model for lipid biosynthesis in eukaryotic algae.</title>
        <authorList>
            <person name="Hulatt C.J."/>
            <person name="Posewitz M.C."/>
        </authorList>
    </citation>
    <scope>NUCLEOTIDE SEQUENCE</scope>
    <source>
        <strain evidence="4">NIVA-4/92</strain>
    </source>
</reference>
<dbReference type="PRINTS" id="PR01217">
    <property type="entry name" value="PRICHEXTENSN"/>
</dbReference>
<evidence type="ECO:0000313" key="5">
    <source>
        <dbReference type="Proteomes" id="UP000751190"/>
    </source>
</evidence>
<dbReference type="GO" id="GO:0005684">
    <property type="term" value="C:U2-type spliceosomal complex"/>
    <property type="evidence" value="ECO:0007669"/>
    <property type="project" value="TreeGrafter"/>
</dbReference>
<proteinExistence type="predicted"/>
<evidence type="ECO:0000259" key="3">
    <source>
        <dbReference type="PROSITE" id="PS50102"/>
    </source>
</evidence>
<dbReference type="InterPro" id="IPR035979">
    <property type="entry name" value="RBD_domain_sf"/>
</dbReference>
<accession>A0A8J5XNR8</accession>
<dbReference type="PROSITE" id="PS50102">
    <property type="entry name" value="RRM"/>
    <property type="match status" value="1"/>
</dbReference>
<dbReference type="InterPro" id="IPR012677">
    <property type="entry name" value="Nucleotide-bd_a/b_plait_sf"/>
</dbReference>
<feature type="region of interest" description="Disordered" evidence="2">
    <location>
        <begin position="285"/>
        <end position="330"/>
    </location>
</feature>
<evidence type="ECO:0000256" key="2">
    <source>
        <dbReference type="SAM" id="MobiDB-lite"/>
    </source>
</evidence>
<dbReference type="Pfam" id="PF00076">
    <property type="entry name" value="RRM_1"/>
    <property type="match status" value="1"/>
</dbReference>
<dbReference type="EMBL" id="JAGTXO010000004">
    <property type="protein sequence ID" value="KAG8468598.1"/>
    <property type="molecule type" value="Genomic_DNA"/>
</dbReference>
<dbReference type="SUPFAM" id="SSF54928">
    <property type="entry name" value="RNA-binding domain, RBD"/>
    <property type="match status" value="2"/>
</dbReference>
<feature type="region of interest" description="Disordered" evidence="2">
    <location>
        <begin position="1"/>
        <end position="70"/>
    </location>
</feature>
<feature type="region of interest" description="Disordered" evidence="2">
    <location>
        <begin position="466"/>
        <end position="485"/>
    </location>
</feature>
<comment type="caution">
    <text evidence="4">The sequence shown here is derived from an EMBL/GenBank/DDBJ whole genome shotgun (WGS) entry which is preliminary data.</text>
</comment>
<dbReference type="PANTHER" id="PTHR15608">
    <property type="entry name" value="SPLICING FACTOR U2AF-ASSOCIATED PROTEIN 2"/>
    <property type="match status" value="1"/>
</dbReference>
<dbReference type="SMART" id="SM00360">
    <property type="entry name" value="RRM"/>
    <property type="match status" value="2"/>
</dbReference>
<name>A0A8J5XNR8_DIALT</name>
<dbReference type="OrthoDB" id="346839at2759"/>
<evidence type="ECO:0000313" key="4">
    <source>
        <dbReference type="EMBL" id="KAG8468598.1"/>
    </source>
</evidence>
<dbReference type="Proteomes" id="UP000751190">
    <property type="component" value="Unassembled WGS sequence"/>
</dbReference>
<dbReference type="OMA" id="LWIECCK"/>
<keyword evidence="5" id="KW-1185">Reference proteome</keyword>
<feature type="domain" description="RRM" evidence="3">
    <location>
        <begin position="203"/>
        <end position="284"/>
    </location>
</feature>